<evidence type="ECO:0000256" key="1">
    <source>
        <dbReference type="ARBA" id="ARBA00004141"/>
    </source>
</evidence>
<evidence type="ECO:0000256" key="4">
    <source>
        <dbReference type="ARBA" id="ARBA00023136"/>
    </source>
</evidence>
<dbReference type="EMBL" id="RPFW01000001">
    <property type="protein sequence ID" value="TVZ07373.1"/>
    <property type="molecule type" value="Genomic_DNA"/>
</dbReference>
<keyword evidence="4 6" id="KW-0472">Membrane</keyword>
<dbReference type="InterPro" id="IPR013130">
    <property type="entry name" value="Fe3_Rdtase_TM_dom"/>
</dbReference>
<accession>A0A6P2CCS7</accession>
<evidence type="ECO:0000313" key="8">
    <source>
        <dbReference type="EMBL" id="TVZ07373.1"/>
    </source>
</evidence>
<evidence type="ECO:0000313" key="9">
    <source>
        <dbReference type="Proteomes" id="UP000460272"/>
    </source>
</evidence>
<feature type="transmembrane region" description="Helical" evidence="6">
    <location>
        <begin position="151"/>
        <end position="173"/>
    </location>
</feature>
<dbReference type="GO" id="GO:0016020">
    <property type="term" value="C:membrane"/>
    <property type="evidence" value="ECO:0007669"/>
    <property type="project" value="UniProtKB-SubCell"/>
</dbReference>
<gene>
    <name evidence="8" type="ORF">EAS64_01480</name>
</gene>
<protein>
    <submittedName>
        <fullName evidence="8">Ferric reductase</fullName>
    </submittedName>
</protein>
<feature type="transmembrane region" description="Helical" evidence="6">
    <location>
        <begin position="125"/>
        <end position="145"/>
    </location>
</feature>
<organism evidence="8 9">
    <name type="scientific">Trebonia kvetii</name>
    <dbReference type="NCBI Taxonomy" id="2480626"/>
    <lineage>
        <taxon>Bacteria</taxon>
        <taxon>Bacillati</taxon>
        <taxon>Actinomycetota</taxon>
        <taxon>Actinomycetes</taxon>
        <taxon>Streptosporangiales</taxon>
        <taxon>Treboniaceae</taxon>
        <taxon>Trebonia</taxon>
    </lineage>
</organism>
<evidence type="ECO:0000256" key="6">
    <source>
        <dbReference type="SAM" id="Phobius"/>
    </source>
</evidence>
<feature type="region of interest" description="Disordered" evidence="5">
    <location>
        <begin position="195"/>
        <end position="223"/>
    </location>
</feature>
<dbReference type="AlphaFoldDB" id="A0A6P2CCS7"/>
<keyword evidence="3 6" id="KW-1133">Transmembrane helix</keyword>
<dbReference type="Pfam" id="PF01794">
    <property type="entry name" value="Ferric_reduct"/>
    <property type="match status" value="1"/>
</dbReference>
<sequence>MNSSTALWYTSRATGVVSLLLLTAVLLLGLLVTRQGRLPGLPRFAVTGLHRNLSLLAVAFVAVHVITAVVDGYVHIPIISAVVPLASPYERLWLGLGAVGFDLMLAVIVTSLLRRHLSRRVWRAVHLLAYVSWPVAWFHSVFASGDLRHGLLFVLAMACTVAVIAAIGWRVAAAGKDVPRAERVGLLMNAVHRRAPTPGKREAQADSRARRDEVPGPERTLSR</sequence>
<feature type="domain" description="Ferric oxidoreductase" evidence="7">
    <location>
        <begin position="14"/>
        <end position="133"/>
    </location>
</feature>
<keyword evidence="9" id="KW-1185">Reference proteome</keyword>
<evidence type="ECO:0000259" key="7">
    <source>
        <dbReference type="Pfam" id="PF01794"/>
    </source>
</evidence>
<evidence type="ECO:0000256" key="5">
    <source>
        <dbReference type="SAM" id="MobiDB-lite"/>
    </source>
</evidence>
<comment type="caution">
    <text evidence="8">The sequence shown here is derived from an EMBL/GenBank/DDBJ whole genome shotgun (WGS) entry which is preliminary data.</text>
</comment>
<name>A0A6P2CCS7_9ACTN</name>
<feature type="transmembrane region" description="Helical" evidence="6">
    <location>
        <begin position="12"/>
        <end position="32"/>
    </location>
</feature>
<dbReference type="Proteomes" id="UP000460272">
    <property type="component" value="Unassembled WGS sequence"/>
</dbReference>
<proteinExistence type="predicted"/>
<evidence type="ECO:0000256" key="3">
    <source>
        <dbReference type="ARBA" id="ARBA00022989"/>
    </source>
</evidence>
<reference evidence="8 9" key="1">
    <citation type="submission" date="2018-11" db="EMBL/GenBank/DDBJ databases">
        <title>Trebonia kvetii gen.nov., sp.nov., a novel acidophilic actinobacterium, and proposal of the new actinobacterial family Treboniaceae fam. nov.</title>
        <authorList>
            <person name="Rapoport D."/>
            <person name="Sagova-Mareckova M."/>
            <person name="Sedlacek I."/>
            <person name="Provaznik J."/>
            <person name="Kralova S."/>
            <person name="Pavlinic D."/>
            <person name="Benes V."/>
            <person name="Kopecky J."/>
        </authorList>
    </citation>
    <scope>NUCLEOTIDE SEQUENCE [LARGE SCALE GENOMIC DNA]</scope>
    <source>
        <strain evidence="8 9">15Tr583</strain>
    </source>
</reference>
<feature type="transmembrane region" description="Helical" evidence="6">
    <location>
        <begin position="53"/>
        <end position="86"/>
    </location>
</feature>
<feature type="transmembrane region" description="Helical" evidence="6">
    <location>
        <begin position="92"/>
        <end position="113"/>
    </location>
</feature>
<dbReference type="OrthoDB" id="4827239at2"/>
<keyword evidence="2 6" id="KW-0812">Transmembrane</keyword>
<evidence type="ECO:0000256" key="2">
    <source>
        <dbReference type="ARBA" id="ARBA00022692"/>
    </source>
</evidence>
<feature type="compositionally biased region" description="Basic and acidic residues" evidence="5">
    <location>
        <begin position="199"/>
        <end position="223"/>
    </location>
</feature>
<comment type="subcellular location">
    <subcellularLocation>
        <location evidence="1">Membrane</location>
        <topology evidence="1">Multi-pass membrane protein</topology>
    </subcellularLocation>
</comment>